<evidence type="ECO:0000256" key="6">
    <source>
        <dbReference type="ARBA" id="ARBA00023125"/>
    </source>
</evidence>
<dbReference type="GO" id="GO:0000781">
    <property type="term" value="C:chromosome, telomeric region"/>
    <property type="evidence" value="ECO:0007669"/>
    <property type="project" value="UniProtKB-SubCell"/>
</dbReference>
<dbReference type="InterPro" id="IPR012340">
    <property type="entry name" value="NA-bd_OB-fold"/>
</dbReference>
<dbReference type="Pfam" id="PF09170">
    <property type="entry name" value="STN1_2"/>
    <property type="match status" value="1"/>
</dbReference>
<proteinExistence type="predicted"/>
<dbReference type="PANTHER" id="PTHR13989">
    <property type="entry name" value="REPLICATION PROTEIN A-RELATED"/>
    <property type="match status" value="1"/>
</dbReference>
<evidence type="ECO:0000256" key="8">
    <source>
        <dbReference type="ARBA" id="ARBA00030039"/>
    </source>
</evidence>
<comment type="caution">
    <text evidence="10">The sequence shown here is derived from an EMBL/GenBank/DDBJ whole genome shotgun (WGS) entry which is preliminary data.</text>
</comment>
<reference evidence="10" key="3">
    <citation type="submission" date="2023-05" db="EMBL/GenBank/DDBJ databases">
        <authorList>
            <person name="Smith C.H."/>
        </authorList>
    </citation>
    <scope>NUCLEOTIDE SEQUENCE</scope>
    <source>
        <strain evidence="10">CHS0354</strain>
        <tissue evidence="10">Mantle</tissue>
    </source>
</reference>
<dbReference type="Gene3D" id="1.10.10.10">
    <property type="entry name" value="Winged helix-like DNA-binding domain superfamily/Winged helix DNA-binding domain"/>
    <property type="match status" value="1"/>
</dbReference>
<sequence length="382" mass="44194">MAHSNEMTFDPNQVKLGQSLQFYPPDKWGLDYYFRVFHRMYICDVLDMPEYPMFPGAFAYKNHPIYRVDVLGIIVKVEENSKCFIYAVDDGTGVIPCCCWKNTFQSGDSAGKHQFDTLPELLKQRASLLVRSVEDLSTGYSLGELVNVKGKVKIFRENKEIVANVHRKIEDPMFEVLRMTELPNLYLSCYDKPFELPYKVTQELAMYKEESKTGQCSEMRLAKQLKSVLLEHFQKNGVIELSAPDLLVLSKVKDILAKSPTGTEPSTSCADPIDRLRIVLQALYLLEVDGQICRRGDRRMLYEVLLHKSRLEIEILKVLNMEVRKSKYEEKGCHYLHIMDELQKTLQYPKVKKSAVLFILQKLEAHSDVIRTTQYHYLPCNV</sequence>
<keyword evidence="7" id="KW-0539">Nucleus</keyword>
<evidence type="ECO:0000259" key="9">
    <source>
        <dbReference type="Pfam" id="PF09170"/>
    </source>
</evidence>
<reference evidence="10" key="1">
    <citation type="journal article" date="2021" name="Genome Biol. Evol.">
        <title>A High-Quality Reference Genome for a Parasitic Bivalve with Doubly Uniparental Inheritance (Bivalvia: Unionida).</title>
        <authorList>
            <person name="Smith C.H."/>
        </authorList>
    </citation>
    <scope>NUCLEOTIDE SEQUENCE</scope>
    <source>
        <strain evidence="10">CHS0354</strain>
    </source>
</reference>
<feature type="domain" description="Stn1 C-terminal" evidence="9">
    <location>
        <begin position="233"/>
        <end position="378"/>
    </location>
</feature>
<keyword evidence="4" id="KW-0158">Chromosome</keyword>
<protein>
    <recommendedName>
        <fullName evidence="3">CST complex subunit STN1</fullName>
    </recommendedName>
    <alternativeName>
        <fullName evidence="8">Suppressor of cdc thirteen homolog</fullName>
    </alternativeName>
</protein>
<dbReference type="PANTHER" id="PTHR13989:SF33">
    <property type="entry name" value="CST COMPLEX SUBUNIT STN1"/>
    <property type="match status" value="1"/>
</dbReference>
<name>A0AAE0TBB2_9BIVA</name>
<dbReference type="GO" id="GO:0003677">
    <property type="term" value="F:DNA binding"/>
    <property type="evidence" value="ECO:0007669"/>
    <property type="project" value="UniProtKB-KW"/>
</dbReference>
<evidence type="ECO:0000256" key="1">
    <source>
        <dbReference type="ARBA" id="ARBA00004123"/>
    </source>
</evidence>
<evidence type="ECO:0000313" key="10">
    <source>
        <dbReference type="EMBL" id="KAK3607237.1"/>
    </source>
</evidence>
<evidence type="ECO:0000256" key="3">
    <source>
        <dbReference type="ARBA" id="ARBA00017411"/>
    </source>
</evidence>
<dbReference type="InterPro" id="IPR040260">
    <property type="entry name" value="RFA2-like"/>
</dbReference>
<evidence type="ECO:0000313" key="11">
    <source>
        <dbReference type="Proteomes" id="UP001195483"/>
    </source>
</evidence>
<dbReference type="InterPro" id="IPR036388">
    <property type="entry name" value="WH-like_DNA-bd_sf"/>
</dbReference>
<dbReference type="AlphaFoldDB" id="A0AAE0TBB2"/>
<reference evidence="10" key="2">
    <citation type="journal article" date="2021" name="Genome Biol. Evol.">
        <title>Developing a high-quality reference genome for a parasitic bivalve with doubly uniparental inheritance (Bivalvia: Unionida).</title>
        <authorList>
            <person name="Smith C.H."/>
        </authorList>
    </citation>
    <scope>NUCLEOTIDE SEQUENCE</scope>
    <source>
        <strain evidence="10">CHS0354</strain>
        <tissue evidence="10">Mantle</tissue>
    </source>
</reference>
<evidence type="ECO:0000256" key="2">
    <source>
        <dbReference type="ARBA" id="ARBA00004574"/>
    </source>
</evidence>
<organism evidence="10 11">
    <name type="scientific">Potamilus streckersoni</name>
    <dbReference type="NCBI Taxonomy" id="2493646"/>
    <lineage>
        <taxon>Eukaryota</taxon>
        <taxon>Metazoa</taxon>
        <taxon>Spiralia</taxon>
        <taxon>Lophotrochozoa</taxon>
        <taxon>Mollusca</taxon>
        <taxon>Bivalvia</taxon>
        <taxon>Autobranchia</taxon>
        <taxon>Heteroconchia</taxon>
        <taxon>Palaeoheterodonta</taxon>
        <taxon>Unionida</taxon>
        <taxon>Unionoidea</taxon>
        <taxon>Unionidae</taxon>
        <taxon>Ambleminae</taxon>
        <taxon>Lampsilini</taxon>
        <taxon>Potamilus</taxon>
    </lineage>
</organism>
<gene>
    <name evidence="10" type="ORF">CHS0354_009968</name>
</gene>
<keyword evidence="5" id="KW-0779">Telomere</keyword>
<evidence type="ECO:0000256" key="5">
    <source>
        <dbReference type="ARBA" id="ARBA00022895"/>
    </source>
</evidence>
<evidence type="ECO:0000256" key="4">
    <source>
        <dbReference type="ARBA" id="ARBA00022454"/>
    </source>
</evidence>
<evidence type="ECO:0000256" key="7">
    <source>
        <dbReference type="ARBA" id="ARBA00023242"/>
    </source>
</evidence>
<dbReference type="Proteomes" id="UP001195483">
    <property type="component" value="Unassembled WGS sequence"/>
</dbReference>
<dbReference type="SUPFAM" id="SSF50249">
    <property type="entry name" value="Nucleic acid-binding proteins"/>
    <property type="match status" value="1"/>
</dbReference>
<dbReference type="EMBL" id="JAEAOA010000630">
    <property type="protein sequence ID" value="KAK3607237.1"/>
    <property type="molecule type" value="Genomic_DNA"/>
</dbReference>
<dbReference type="InterPro" id="IPR015253">
    <property type="entry name" value="CST_STN1_C"/>
</dbReference>
<accession>A0AAE0TBB2</accession>
<keyword evidence="6" id="KW-0238">DNA-binding</keyword>
<comment type="subcellular location">
    <subcellularLocation>
        <location evidence="2">Chromosome</location>
        <location evidence="2">Telomere</location>
    </subcellularLocation>
    <subcellularLocation>
        <location evidence="1">Nucleus</location>
    </subcellularLocation>
</comment>
<dbReference type="Gene3D" id="2.40.50.140">
    <property type="entry name" value="Nucleic acid-binding proteins"/>
    <property type="match status" value="1"/>
</dbReference>
<dbReference type="GO" id="GO:0005634">
    <property type="term" value="C:nucleus"/>
    <property type="evidence" value="ECO:0007669"/>
    <property type="project" value="UniProtKB-SubCell"/>
</dbReference>
<keyword evidence="11" id="KW-1185">Reference proteome</keyword>